<dbReference type="WBParaSite" id="SVE_1755100.3">
    <property type="protein sequence ID" value="SVE_1755100.3"/>
    <property type="gene ID" value="SVE_1755100"/>
</dbReference>
<feature type="compositionally biased region" description="Polar residues" evidence="1">
    <location>
        <begin position="112"/>
        <end position="125"/>
    </location>
</feature>
<dbReference type="STRING" id="75913.A0A0K0FYM4"/>
<feature type="region of interest" description="Disordered" evidence="1">
    <location>
        <begin position="538"/>
        <end position="674"/>
    </location>
</feature>
<feature type="compositionally biased region" description="Polar residues" evidence="1">
    <location>
        <begin position="653"/>
        <end position="674"/>
    </location>
</feature>
<keyword evidence="2" id="KW-1185">Reference proteome</keyword>
<feature type="compositionally biased region" description="Polar residues" evidence="1">
    <location>
        <begin position="1014"/>
        <end position="1041"/>
    </location>
</feature>
<feature type="region of interest" description="Disordered" evidence="1">
    <location>
        <begin position="263"/>
        <end position="370"/>
    </location>
</feature>
<feature type="region of interest" description="Disordered" evidence="1">
    <location>
        <begin position="444"/>
        <end position="478"/>
    </location>
</feature>
<dbReference type="Proteomes" id="UP000035680">
    <property type="component" value="Unassembled WGS sequence"/>
</dbReference>
<feature type="region of interest" description="Disordered" evidence="1">
    <location>
        <begin position="77"/>
        <end position="125"/>
    </location>
</feature>
<name>A0A0K0FYM4_STRVS</name>
<feature type="compositionally biased region" description="Basic and acidic residues" evidence="1">
    <location>
        <begin position="353"/>
        <end position="366"/>
    </location>
</feature>
<accession>A0A0K0FYM4</accession>
<organism evidence="2 3">
    <name type="scientific">Strongyloides venezuelensis</name>
    <name type="common">Threadworm</name>
    <dbReference type="NCBI Taxonomy" id="75913"/>
    <lineage>
        <taxon>Eukaryota</taxon>
        <taxon>Metazoa</taxon>
        <taxon>Ecdysozoa</taxon>
        <taxon>Nematoda</taxon>
        <taxon>Chromadorea</taxon>
        <taxon>Rhabditida</taxon>
        <taxon>Tylenchina</taxon>
        <taxon>Panagrolaimomorpha</taxon>
        <taxon>Strongyloidoidea</taxon>
        <taxon>Strongyloididae</taxon>
        <taxon>Strongyloides</taxon>
    </lineage>
</organism>
<reference evidence="3" key="2">
    <citation type="submission" date="2015-08" db="UniProtKB">
        <authorList>
            <consortium name="WormBaseParasite"/>
        </authorList>
    </citation>
    <scope>IDENTIFICATION</scope>
</reference>
<feature type="region of interest" description="Disordered" evidence="1">
    <location>
        <begin position="407"/>
        <end position="432"/>
    </location>
</feature>
<evidence type="ECO:0000313" key="2">
    <source>
        <dbReference type="Proteomes" id="UP000035680"/>
    </source>
</evidence>
<proteinExistence type="predicted"/>
<feature type="compositionally biased region" description="Polar residues" evidence="1">
    <location>
        <begin position="708"/>
        <end position="718"/>
    </location>
</feature>
<feature type="compositionally biased region" description="Polar residues" evidence="1">
    <location>
        <begin position="263"/>
        <end position="299"/>
    </location>
</feature>
<feature type="compositionally biased region" description="Polar residues" evidence="1">
    <location>
        <begin position="573"/>
        <end position="611"/>
    </location>
</feature>
<evidence type="ECO:0000313" key="3">
    <source>
        <dbReference type="WBParaSite" id="SVE_1755100.3"/>
    </source>
</evidence>
<protein>
    <submittedName>
        <fullName evidence="3">Uncharacterized protein</fullName>
    </submittedName>
</protein>
<feature type="compositionally biased region" description="Basic residues" evidence="1">
    <location>
        <begin position="95"/>
        <end position="107"/>
    </location>
</feature>
<feature type="region of interest" description="Disordered" evidence="1">
    <location>
        <begin position="997"/>
        <end position="1049"/>
    </location>
</feature>
<sequence length="1049" mass="116412">MYPKNLKSNSLYSFIKRYFLEANYLFCHTGPCSKLFLSAVREARDDNKRRNHIAASTASLSQSLIITGENVNNFESNSSDINNSNTQNNKSIKNNFKKNNNKAKPRYHGSMDSLNTDGGGNKTNNPCILPLPLLQMASSNQQNTTTNSPFPTAANFPRTPQILIDPNTGQQYIIPAPQPQIYYQPVYIPAQTAQPNQGQQLFFAPSQNGQIQTQPFILSAQGTSTSGYLYTPRNSSQGSNVSTPVIGQQNEAQQLFTCDGFSKLSNNTTKDNPETPLSSRSNQGNLLTTTFAQMKISQNNRRKGSVEQLSQMTSLEDSKNITRPTLNWNSPKREIKNEFGDEGSRTTPTSPRNDMKPKSNNDEIKEPTTPTVIQKPIRMDFDFAKIEENKEKKDQAKTPVCRVPPTAFTISFDDDEDGTNDGNINKKNKPKNLQEARMKKLNSIRNENLNNGGQKINNKKKTNNDNDNSSTTSEDPKRYLLTKLLQGSSGKMASKLIPNNLISSTGNKSIGSIGKGEDTLSDAGTYVITNDSNKEVSMSKVIDSDDDDSINRSESEFNYDFNEEEEDDYRSPSPINNLKKNNSKYCSNESSSGKSHTSEGTVKSGNMFSYDNENKHKYVMSSTTSSNKCQQQQPLTSSVRNDNQTGGKKIPSASGTSIKQSSKSGSGRATNTPSVVVKQTVASMARQAMNHSNFENNKDNRSRGILSSAITPSTSNNFRAKRFHSETRADGGRFSMRGSGTTTVNQKPPFKTGVASARGSSTASPRESSEFAAWLRRKDYNPMKAAAEAKKMKELKSRLIDIKKYKYKIDNNINLNKHLYHDNADSYVSTRSISFHHGAITSKDSNLISDKNNISPRFSISNSKLRNKVPSKDNDIMMTSMDSINENDDDDIIGKNKEDIIPSPFTSTQSLHLSKAVDELTHKCQKSIQLIKLFSGQGLSESMENLIEEVISPDSINKDNNKAIVGEDLGHRLENLNTAFDAIQKCLEGFHKEMRHGSPMISRRNNVNSDVNSETTISSQYQDKRSNIGQSRHSLTSLGSSDDSEKITY</sequence>
<feature type="region of interest" description="Disordered" evidence="1">
    <location>
        <begin position="688"/>
        <end position="768"/>
    </location>
</feature>
<feature type="compositionally biased region" description="Polar residues" evidence="1">
    <location>
        <begin position="307"/>
        <end position="330"/>
    </location>
</feature>
<feature type="compositionally biased region" description="Polar residues" evidence="1">
    <location>
        <begin position="77"/>
        <end position="87"/>
    </location>
</feature>
<feature type="compositionally biased region" description="Low complexity" evidence="1">
    <location>
        <begin position="1002"/>
        <end position="1013"/>
    </location>
</feature>
<dbReference type="AlphaFoldDB" id="A0A0K0FYM4"/>
<feature type="compositionally biased region" description="Polar residues" evidence="1">
    <location>
        <begin position="620"/>
        <end position="646"/>
    </location>
</feature>
<reference evidence="2" key="1">
    <citation type="submission" date="2014-07" db="EMBL/GenBank/DDBJ databases">
        <authorList>
            <person name="Martin A.A"/>
            <person name="De Silva N."/>
        </authorList>
    </citation>
    <scope>NUCLEOTIDE SEQUENCE</scope>
</reference>
<feature type="compositionally biased region" description="Basic and acidic residues" evidence="1">
    <location>
        <begin position="331"/>
        <end position="344"/>
    </location>
</feature>
<evidence type="ECO:0000256" key="1">
    <source>
        <dbReference type="SAM" id="MobiDB-lite"/>
    </source>
</evidence>
<feature type="compositionally biased region" description="Low complexity" evidence="1">
    <location>
        <begin position="446"/>
        <end position="456"/>
    </location>
</feature>